<reference evidence="1" key="1">
    <citation type="submission" date="2019-12" db="EMBL/GenBank/DDBJ databases">
        <title>Genome sequence of Babesia ovis.</title>
        <authorList>
            <person name="Yamagishi J."/>
            <person name="Sevinc F."/>
            <person name="Xuan X."/>
        </authorList>
    </citation>
    <scope>NUCLEOTIDE SEQUENCE</scope>
    <source>
        <strain evidence="1">Selcuk</strain>
    </source>
</reference>
<proteinExistence type="predicted"/>
<keyword evidence="2" id="KW-1185">Reference proteome</keyword>
<dbReference type="Proteomes" id="UP001057455">
    <property type="component" value="Unassembled WGS sequence"/>
</dbReference>
<organism evidence="1 2">
    <name type="scientific">Babesia ovis</name>
    <dbReference type="NCBI Taxonomy" id="5869"/>
    <lineage>
        <taxon>Eukaryota</taxon>
        <taxon>Sar</taxon>
        <taxon>Alveolata</taxon>
        <taxon>Apicomplexa</taxon>
        <taxon>Aconoidasida</taxon>
        <taxon>Piroplasmida</taxon>
        <taxon>Babesiidae</taxon>
        <taxon>Babesia</taxon>
    </lineage>
</organism>
<name>A0A9W5TAA7_BABOV</name>
<protein>
    <submittedName>
        <fullName evidence="1">Glucosyltransferase, putative</fullName>
    </submittedName>
</protein>
<dbReference type="OrthoDB" id="375908at2759"/>
<sequence length="273" mass="31700">MLPSFNLGVTNEDMRTMLIGGQKKRTRYVILEAQELVKHFVPDMITVKRLICDETKRKDLEEAVKRVCEVTHLPIRSTLIDIIKSWKRRSHNGNAFAEYRQCVQLIKGYEIMKQVEGNAVERDDVRQTMQAENSDHGEKETVSSFNQNVPQWDKTNRRFTGDGIEEVHKVCKGIMEEFERGKGKGFAPKRLCTATTFVTRVYSLSGFMPKTTEFDKLQIGELLELDFLPSHANQEVIRPRLSEPFNIFNGNHYRMMFRNLKELSNVKVLSNRL</sequence>
<dbReference type="AlphaFoldDB" id="A0A9W5TAA7"/>
<gene>
    <name evidence="1" type="ORF">BaOVIS_013900</name>
</gene>
<accession>A0A9W5TAA7</accession>
<evidence type="ECO:0000313" key="1">
    <source>
        <dbReference type="EMBL" id="GFE53986.1"/>
    </source>
</evidence>
<dbReference type="EMBL" id="BLIY01000008">
    <property type="protein sequence ID" value="GFE53986.1"/>
    <property type="molecule type" value="Genomic_DNA"/>
</dbReference>
<evidence type="ECO:0000313" key="2">
    <source>
        <dbReference type="Proteomes" id="UP001057455"/>
    </source>
</evidence>
<comment type="caution">
    <text evidence="1">The sequence shown here is derived from an EMBL/GenBank/DDBJ whole genome shotgun (WGS) entry which is preliminary data.</text>
</comment>